<sequence>MILLMEARGLLADAFEVLFKQLQESKKDQHRFVYWLDKGLTFCSSHSNFSHSRGWLLRIMHAVTGAAIEENAVGAAIEENAVDVEFRLRSLANGILENGSENSLELVECLYDYPSFKQGVLSDYSSLIYKILGTCSHETFLMKQLLLCINEESAEDMHFLGAELCRKVPDVIEGRCLVCRLCVTKAAYIFSCGHTVHMECDNGERQCPCTVAKSILARNHQELNVSALEPLCRRRLRDTR</sequence>
<protein>
    <submittedName>
        <fullName evidence="1">Uncharacterized protein</fullName>
    </submittedName>
</protein>
<feature type="non-terminal residue" evidence="1">
    <location>
        <position position="240"/>
    </location>
</feature>
<evidence type="ECO:0000313" key="2">
    <source>
        <dbReference type="Proteomes" id="UP000271889"/>
    </source>
</evidence>
<reference evidence="1 2" key="1">
    <citation type="submission" date="2018-11" db="EMBL/GenBank/DDBJ databases">
        <authorList>
            <consortium name="Pathogen Informatics"/>
        </authorList>
    </citation>
    <scope>NUCLEOTIDE SEQUENCE [LARGE SCALE GENOMIC DNA]</scope>
</reference>
<dbReference type="AlphaFoldDB" id="A0A3P7NKN8"/>
<dbReference type="Proteomes" id="UP000271889">
    <property type="component" value="Unassembled WGS sequence"/>
</dbReference>
<name>A0A3P7NKN8_CYLGO</name>
<gene>
    <name evidence="1" type="ORF">CGOC_LOCUS12793</name>
</gene>
<dbReference type="EMBL" id="UYRV01125782">
    <property type="protein sequence ID" value="VDN34957.1"/>
    <property type="molecule type" value="Genomic_DNA"/>
</dbReference>
<keyword evidence="2" id="KW-1185">Reference proteome</keyword>
<evidence type="ECO:0000313" key="1">
    <source>
        <dbReference type="EMBL" id="VDN34957.1"/>
    </source>
</evidence>
<accession>A0A3P7NKN8</accession>
<dbReference type="OrthoDB" id="5865177at2759"/>
<organism evidence="1 2">
    <name type="scientific">Cylicostephanus goldi</name>
    <name type="common">Nematode worm</name>
    <dbReference type="NCBI Taxonomy" id="71465"/>
    <lineage>
        <taxon>Eukaryota</taxon>
        <taxon>Metazoa</taxon>
        <taxon>Ecdysozoa</taxon>
        <taxon>Nematoda</taxon>
        <taxon>Chromadorea</taxon>
        <taxon>Rhabditida</taxon>
        <taxon>Rhabditina</taxon>
        <taxon>Rhabditomorpha</taxon>
        <taxon>Strongyloidea</taxon>
        <taxon>Strongylidae</taxon>
        <taxon>Cylicostephanus</taxon>
    </lineage>
</organism>
<proteinExistence type="predicted"/>